<protein>
    <recommendedName>
        <fullName evidence="8">Homeobox domain-containing protein</fullName>
    </recommendedName>
</protein>
<evidence type="ECO:0000313" key="9">
    <source>
        <dbReference type="EMBL" id="PAV83389.1"/>
    </source>
</evidence>
<keyword evidence="3 6" id="KW-0238">DNA-binding</keyword>
<dbReference type="PANTHER" id="PTHR11211">
    <property type="entry name" value="IROQUOIS-CLASS HOMEODOMAIN PROTEIN IRX"/>
    <property type="match status" value="1"/>
</dbReference>
<organism evidence="9 10">
    <name type="scientific">Diploscapter pachys</name>
    <dbReference type="NCBI Taxonomy" id="2018661"/>
    <lineage>
        <taxon>Eukaryota</taxon>
        <taxon>Metazoa</taxon>
        <taxon>Ecdysozoa</taxon>
        <taxon>Nematoda</taxon>
        <taxon>Chromadorea</taxon>
        <taxon>Rhabditida</taxon>
        <taxon>Rhabditina</taxon>
        <taxon>Rhabditomorpha</taxon>
        <taxon>Rhabditoidea</taxon>
        <taxon>Rhabditidae</taxon>
        <taxon>Diploscapter</taxon>
    </lineage>
</organism>
<comment type="caution">
    <text evidence="9">The sequence shown here is derived from an EMBL/GenBank/DDBJ whole genome shotgun (WGS) entry which is preliminary data.</text>
</comment>
<comment type="similarity">
    <text evidence="2">Belongs to the TALE/IRO homeobox family.</text>
</comment>
<dbReference type="InterPro" id="IPR008422">
    <property type="entry name" value="KN_HD"/>
</dbReference>
<dbReference type="Proteomes" id="UP000218231">
    <property type="component" value="Unassembled WGS sequence"/>
</dbReference>
<keyword evidence="4 6" id="KW-0371">Homeobox</keyword>
<evidence type="ECO:0000256" key="1">
    <source>
        <dbReference type="ARBA" id="ARBA00004123"/>
    </source>
</evidence>
<dbReference type="Pfam" id="PF05920">
    <property type="entry name" value="Homeobox_KN"/>
    <property type="match status" value="1"/>
</dbReference>
<dbReference type="PROSITE" id="PS50071">
    <property type="entry name" value="HOMEOBOX_2"/>
    <property type="match status" value="1"/>
</dbReference>
<feature type="compositionally biased region" description="Polar residues" evidence="7">
    <location>
        <begin position="366"/>
        <end position="404"/>
    </location>
</feature>
<feature type="compositionally biased region" description="Low complexity" evidence="7">
    <location>
        <begin position="343"/>
        <end position="365"/>
    </location>
</feature>
<dbReference type="OrthoDB" id="5399138at2759"/>
<dbReference type="GO" id="GO:0000978">
    <property type="term" value="F:RNA polymerase II cis-regulatory region sequence-specific DNA binding"/>
    <property type="evidence" value="ECO:0007669"/>
    <property type="project" value="TreeGrafter"/>
</dbReference>
<dbReference type="InterPro" id="IPR017970">
    <property type="entry name" value="Homeobox_CS"/>
</dbReference>
<feature type="region of interest" description="Disordered" evidence="7">
    <location>
        <begin position="171"/>
        <end position="212"/>
    </location>
</feature>
<evidence type="ECO:0000256" key="5">
    <source>
        <dbReference type="ARBA" id="ARBA00023242"/>
    </source>
</evidence>
<feature type="DNA-binding region" description="Homeobox" evidence="6">
    <location>
        <begin position="114"/>
        <end position="171"/>
    </location>
</feature>
<accession>A0A2A2LB24</accession>
<evidence type="ECO:0000256" key="7">
    <source>
        <dbReference type="SAM" id="MobiDB-lite"/>
    </source>
</evidence>
<evidence type="ECO:0000313" key="10">
    <source>
        <dbReference type="Proteomes" id="UP000218231"/>
    </source>
</evidence>
<dbReference type="SUPFAM" id="SSF46689">
    <property type="entry name" value="Homeodomain-like"/>
    <property type="match status" value="1"/>
</dbReference>
<dbReference type="PROSITE" id="PS00027">
    <property type="entry name" value="HOMEOBOX_1"/>
    <property type="match status" value="1"/>
</dbReference>
<feature type="region of interest" description="Disordered" evidence="7">
    <location>
        <begin position="343"/>
        <end position="404"/>
    </location>
</feature>
<dbReference type="AlphaFoldDB" id="A0A2A2LB24"/>
<evidence type="ECO:0000256" key="2">
    <source>
        <dbReference type="ARBA" id="ARBA00008446"/>
    </source>
</evidence>
<dbReference type="EMBL" id="LIAE01006965">
    <property type="protein sequence ID" value="PAV83389.1"/>
    <property type="molecule type" value="Genomic_DNA"/>
</dbReference>
<evidence type="ECO:0000259" key="8">
    <source>
        <dbReference type="PROSITE" id="PS50071"/>
    </source>
</evidence>
<dbReference type="GO" id="GO:0030182">
    <property type="term" value="P:neuron differentiation"/>
    <property type="evidence" value="ECO:0007669"/>
    <property type="project" value="TreeGrafter"/>
</dbReference>
<proteinExistence type="inferred from homology"/>
<dbReference type="Gene3D" id="1.10.10.60">
    <property type="entry name" value="Homeodomain-like"/>
    <property type="match status" value="1"/>
</dbReference>
<evidence type="ECO:0000256" key="4">
    <source>
        <dbReference type="ARBA" id="ARBA00023155"/>
    </source>
</evidence>
<dbReference type="STRING" id="2018661.A0A2A2LB24"/>
<dbReference type="InterPro" id="IPR001356">
    <property type="entry name" value="HD"/>
</dbReference>
<comment type="subcellular location">
    <subcellularLocation>
        <location evidence="1 6">Nucleus</location>
    </subcellularLocation>
</comment>
<dbReference type="GO" id="GO:0000981">
    <property type="term" value="F:DNA-binding transcription factor activity, RNA polymerase II-specific"/>
    <property type="evidence" value="ECO:0007669"/>
    <property type="project" value="InterPro"/>
</dbReference>
<keyword evidence="5 6" id="KW-0539">Nucleus</keyword>
<feature type="compositionally biased region" description="Basic and acidic residues" evidence="7">
    <location>
        <begin position="251"/>
        <end position="269"/>
    </location>
</feature>
<dbReference type="FunFam" id="1.10.10.60:FF:000003">
    <property type="entry name" value="Iroquois-class homeobox protein IRX"/>
    <property type="match status" value="1"/>
</dbReference>
<gene>
    <name evidence="9" type="ORF">WR25_16123</name>
</gene>
<evidence type="ECO:0000256" key="6">
    <source>
        <dbReference type="PROSITE-ProRule" id="PRU00108"/>
    </source>
</evidence>
<keyword evidence="10" id="KW-1185">Reference proteome</keyword>
<evidence type="ECO:0000256" key="3">
    <source>
        <dbReference type="ARBA" id="ARBA00023125"/>
    </source>
</evidence>
<sequence>MAYRFQLMPSNQSTTPIISEEGHSEAVRLLPGGSPLFGQFPFPGGLPQAAAMQAMAASAAASGLPYPAAVLFSGGMQSENRSDLLSLGGGPYPGLLFDSTGYHPYGGFDGVRRKNATRETTAPLKNWLTEHRKNPYPTKAEKLVLALMTKMTLTQVSTWFANARRRLKKENKMTWSPQNRRGDDDDDDLADIDAIDRPSSSTSGGSDRKDDSEISLASINNNLKGDNSPSKKLVGNKIWSIADQISPNASRVKDDDEKTSEAGSSKKEGQPAVEGLTPEQMQVIQQQMFATMAARFPQGFPTQFFAAMQGLRPPNGPAPPPFAMFNPLALMGLAAPANLTNGAAPSELAASSSPSPAPSSKNGSSTPSPNTANVNNANGAPQNPLATPTTSASAGAVNLSTSTH</sequence>
<dbReference type="SMART" id="SM00389">
    <property type="entry name" value="HOX"/>
    <property type="match status" value="1"/>
</dbReference>
<feature type="region of interest" description="Disordered" evidence="7">
    <location>
        <begin position="248"/>
        <end position="277"/>
    </location>
</feature>
<name>A0A2A2LB24_9BILA</name>
<dbReference type="PANTHER" id="PTHR11211:SF40">
    <property type="entry name" value="MIRROR, ISOFORM C"/>
    <property type="match status" value="1"/>
</dbReference>
<feature type="domain" description="Homeobox" evidence="8">
    <location>
        <begin position="112"/>
        <end position="170"/>
    </location>
</feature>
<dbReference type="CDD" id="cd00086">
    <property type="entry name" value="homeodomain"/>
    <property type="match status" value="1"/>
</dbReference>
<dbReference type="InterPro" id="IPR009057">
    <property type="entry name" value="Homeodomain-like_sf"/>
</dbReference>
<feature type="compositionally biased region" description="Acidic residues" evidence="7">
    <location>
        <begin position="184"/>
        <end position="193"/>
    </location>
</feature>
<dbReference type="GO" id="GO:0048468">
    <property type="term" value="P:cell development"/>
    <property type="evidence" value="ECO:0007669"/>
    <property type="project" value="TreeGrafter"/>
</dbReference>
<reference evidence="9 10" key="1">
    <citation type="journal article" date="2017" name="Curr. Biol.">
        <title>Genome architecture and evolution of a unichromosomal asexual nematode.</title>
        <authorList>
            <person name="Fradin H."/>
            <person name="Zegar C."/>
            <person name="Gutwein M."/>
            <person name="Lucas J."/>
            <person name="Kovtun M."/>
            <person name="Corcoran D."/>
            <person name="Baugh L.R."/>
            <person name="Kiontke K."/>
            <person name="Gunsalus K."/>
            <person name="Fitch D.H."/>
            <person name="Piano F."/>
        </authorList>
    </citation>
    <scope>NUCLEOTIDE SEQUENCE [LARGE SCALE GENOMIC DNA]</scope>
    <source>
        <strain evidence="9">PF1309</strain>
    </source>
</reference>
<dbReference type="GO" id="GO:0005634">
    <property type="term" value="C:nucleus"/>
    <property type="evidence" value="ECO:0007669"/>
    <property type="project" value="UniProtKB-SubCell"/>
</dbReference>